<comment type="similarity">
    <text evidence="1">Belongs to the UPF0065 (bug) family.</text>
</comment>
<feature type="signal peptide" evidence="2">
    <location>
        <begin position="1"/>
        <end position="28"/>
    </location>
</feature>
<dbReference type="STRING" id="1458425.SRAA_0875"/>
<dbReference type="PANTHER" id="PTHR42928:SF5">
    <property type="entry name" value="BLR1237 PROTEIN"/>
    <property type="match status" value="1"/>
</dbReference>
<dbReference type="HOGENOM" id="CLU_045683_0_0_4"/>
<dbReference type="Gene3D" id="3.40.190.150">
    <property type="entry name" value="Bordetella uptake gene, domain 1"/>
    <property type="match status" value="1"/>
</dbReference>
<evidence type="ECO:0000256" key="2">
    <source>
        <dbReference type="SAM" id="SignalP"/>
    </source>
</evidence>
<reference evidence="3 4" key="1">
    <citation type="journal article" date="2014" name="Nat. Commun.">
        <title>Physiological and genomic features of highly alkaliphilic hydrogen-utilizing Betaproteobacteria from a continental serpentinizing site.</title>
        <authorList>
            <person name="Suzuki S."/>
            <person name="Kuenen J.G."/>
            <person name="Schipper K."/>
            <person name="van der Velde S."/>
            <person name="Ishii S."/>
            <person name="Wu A."/>
            <person name="Sorokin D.Y."/>
            <person name="Tenney A."/>
            <person name="Meng X.Y."/>
            <person name="Morrill P.L."/>
            <person name="Kamagata Y."/>
            <person name="Muyzer G."/>
            <person name="Nealson K.H."/>
        </authorList>
    </citation>
    <scope>NUCLEOTIDE SEQUENCE [LARGE SCALE GENOMIC DNA]</scope>
    <source>
        <strain evidence="3 4">A1</strain>
    </source>
</reference>
<dbReference type="PANTHER" id="PTHR42928">
    <property type="entry name" value="TRICARBOXYLATE-BINDING PROTEIN"/>
    <property type="match status" value="1"/>
</dbReference>
<proteinExistence type="inferred from homology"/>
<dbReference type="SUPFAM" id="SSF53850">
    <property type="entry name" value="Periplasmic binding protein-like II"/>
    <property type="match status" value="1"/>
</dbReference>
<organism evidence="3 4">
    <name type="scientific">Serpentinimonas raichei</name>
    <dbReference type="NCBI Taxonomy" id="1458425"/>
    <lineage>
        <taxon>Bacteria</taxon>
        <taxon>Pseudomonadati</taxon>
        <taxon>Pseudomonadota</taxon>
        <taxon>Betaproteobacteria</taxon>
        <taxon>Burkholderiales</taxon>
        <taxon>Comamonadaceae</taxon>
        <taxon>Serpentinimonas</taxon>
    </lineage>
</organism>
<evidence type="ECO:0000256" key="1">
    <source>
        <dbReference type="ARBA" id="ARBA00006987"/>
    </source>
</evidence>
<dbReference type="InterPro" id="IPR005064">
    <property type="entry name" value="BUG"/>
</dbReference>
<dbReference type="RefSeq" id="WP_045531184.1">
    <property type="nucleotide sequence ID" value="NZ_AP014568.1"/>
</dbReference>
<name>A0A060NP75_9BURK</name>
<dbReference type="PIRSF" id="PIRSF017082">
    <property type="entry name" value="YflP"/>
    <property type="match status" value="1"/>
</dbReference>
<dbReference type="EMBL" id="AP014568">
    <property type="protein sequence ID" value="BAO80729.1"/>
    <property type="molecule type" value="Genomic_DNA"/>
</dbReference>
<dbReference type="InterPro" id="IPR042100">
    <property type="entry name" value="Bug_dom1"/>
</dbReference>
<gene>
    <name evidence="3" type="ORF">SRAA_0875</name>
</gene>
<evidence type="ECO:0000313" key="4">
    <source>
        <dbReference type="Proteomes" id="UP000067461"/>
    </source>
</evidence>
<dbReference type="AlphaFoldDB" id="A0A060NP75"/>
<dbReference type="OrthoDB" id="8678477at2"/>
<sequence>MTPRIRIRALGATLAASVLLSTTGFAKAQAFPRRPITMVIPYPAGGPSDHIGRQVQPLASQNLGQNIIVQNIGGASGTIGIARALSAPADGQTVILGSPMELIMAPLALQGVAYNSEDMKLVAYLVSTSTILAVRSNLGVNNVNQLIALARNSANRPLTYGSVGYGSLYHLIGEKFSQDARIPLTHVPYRGIAPLMTDLMGGQIDMAFLPMAGTIMQAVSAGRMIGLGVTAKTPHPLFNRYPALAAMPGLEALEFEVWAGILVHKDTPVAVSERLSRAFYTALQNTEVRNSLEATGNNVMSPRSLTELAAFYRQETERYRTIARSMNLQPRMAQ</sequence>
<accession>A0A060NP75</accession>
<dbReference type="Pfam" id="PF03401">
    <property type="entry name" value="TctC"/>
    <property type="match status" value="1"/>
</dbReference>
<protein>
    <submittedName>
        <fullName evidence="3">Uncharacterized protein conserved in bacteria</fullName>
    </submittedName>
</protein>
<dbReference type="CDD" id="cd07012">
    <property type="entry name" value="PBP2_Bug_TTT"/>
    <property type="match status" value="1"/>
</dbReference>
<feature type="chain" id="PRO_5001587923" evidence="2">
    <location>
        <begin position="29"/>
        <end position="334"/>
    </location>
</feature>
<keyword evidence="2" id="KW-0732">Signal</keyword>
<evidence type="ECO:0000313" key="3">
    <source>
        <dbReference type="EMBL" id="BAO80729.1"/>
    </source>
</evidence>
<keyword evidence="4" id="KW-1185">Reference proteome</keyword>
<dbReference type="KEGG" id="cbaa:SRAA_0875"/>
<dbReference type="Gene3D" id="3.40.190.10">
    <property type="entry name" value="Periplasmic binding protein-like II"/>
    <property type="match status" value="1"/>
</dbReference>
<dbReference type="Proteomes" id="UP000067461">
    <property type="component" value="Chromosome"/>
</dbReference>